<dbReference type="Proteomes" id="UP000224460">
    <property type="component" value="Unassembled WGS sequence"/>
</dbReference>
<protein>
    <submittedName>
        <fullName evidence="1">Epimerase</fullName>
    </submittedName>
</protein>
<proteinExistence type="predicted"/>
<sequence length="299" mass="34428">MKILVSGATGYIGSNLVNKLIEEGNEVHVLVRKDSNYCLIASKIKEKNIHVYTQDIQNLNDIFNEVRPTVVIHLASLFKVNHEKEDVERLISSNILFGAQLLEVSVLCGVKYFLNTGTYWQHYLGEDYNPVNLYAATKEAFEKIAKFYLETSDLRIITLKLMDTYGPRDSRGKILNLIKDASQTNKILEMSGGEQELGLVYIDDVIKAYKKALKELVAMKAHEEKTYIVSPKEYLTLKNVVKIFEEVSNRKLNVYWGKRPYRTREIMKIQCKEKNILANEEILNLKDGLAKMLEIDREE</sequence>
<accession>A0AC61DEM4</accession>
<evidence type="ECO:0000313" key="1">
    <source>
        <dbReference type="EMBL" id="PHV71345.1"/>
    </source>
</evidence>
<comment type="caution">
    <text evidence="1">The sequence shown here is derived from an EMBL/GenBank/DDBJ whole genome shotgun (WGS) entry which is preliminary data.</text>
</comment>
<reference evidence="1" key="1">
    <citation type="submission" date="2017-10" db="EMBL/GenBank/DDBJ databases">
        <title>Genome sequence of cellulolytic Lachnospiraceae bacterium XHS1971 isolated from hotspring sediment.</title>
        <authorList>
            <person name="Vasudevan G."/>
            <person name="Joshi A.J."/>
            <person name="Hivarkar S."/>
            <person name="Lanjekar V.B."/>
            <person name="Dhakephalkar P.K."/>
            <person name="Dagar S."/>
        </authorList>
    </citation>
    <scope>NUCLEOTIDE SEQUENCE</scope>
    <source>
        <strain evidence="1">XHS1971</strain>
    </source>
</reference>
<dbReference type="EMBL" id="PEDL01000004">
    <property type="protein sequence ID" value="PHV71345.1"/>
    <property type="molecule type" value="Genomic_DNA"/>
</dbReference>
<keyword evidence="2" id="KW-1185">Reference proteome</keyword>
<organism evidence="1 2">
    <name type="scientific">Sporanaerobium hydrogeniformans</name>
    <dbReference type="NCBI Taxonomy" id="3072179"/>
    <lineage>
        <taxon>Bacteria</taxon>
        <taxon>Bacillati</taxon>
        <taxon>Bacillota</taxon>
        <taxon>Clostridia</taxon>
        <taxon>Lachnospirales</taxon>
        <taxon>Lachnospiraceae</taxon>
        <taxon>Sporanaerobium</taxon>
    </lineage>
</organism>
<name>A0AC61DEM4_9FIRM</name>
<evidence type="ECO:0000313" key="2">
    <source>
        <dbReference type="Proteomes" id="UP000224460"/>
    </source>
</evidence>
<gene>
    <name evidence="1" type="ORF">CS063_06535</name>
</gene>